<dbReference type="SMART" id="SM00028">
    <property type="entry name" value="TPR"/>
    <property type="match status" value="2"/>
</dbReference>
<dbReference type="InterPro" id="IPR038765">
    <property type="entry name" value="Papain-like_cys_pep_sf"/>
</dbReference>
<sequence length="307" mass="34718">MRWMVIWITVLQLGCAGSQLPETPERLDRETQALLNKVFAQDLTDTTQAVTASPEPSSGDGPRAQQLLALSPEMKEFVESIDPSLAPAQRFRRILRTLRQERFELEYDLDRTTTAAEAFALRRGNCISFAALVVALAREVGMEAHFNQVHAPMERRATSGGDGRQLVQDILHINAEVTFGWTTRVIEFNFEPRFNYRHQQLTDATVQALYLNNRALEVAREKRHEEALSMLKEALLLTPNASLLWNSLGYIHRQGGNLELAQLSYDQALELDSNNSAARRNLRNVYRLQSLRALSQSELPTDSNRGS</sequence>
<keyword evidence="5" id="KW-1185">Reference proteome</keyword>
<reference evidence="4 5" key="1">
    <citation type="submission" date="2020-01" db="EMBL/GenBank/DDBJ databases">
        <title>The possibility of degradation of plastic by Microbulbifer hydrolyticus IRE-31.</title>
        <authorList>
            <person name="Liu L."/>
        </authorList>
    </citation>
    <scope>NUCLEOTIDE SEQUENCE [LARGE SCALE GENOMIC DNA]</scope>
    <source>
        <strain evidence="4 5">IRE-31</strain>
    </source>
</reference>
<dbReference type="InterPro" id="IPR011990">
    <property type="entry name" value="TPR-like_helical_dom_sf"/>
</dbReference>
<dbReference type="SUPFAM" id="SSF48452">
    <property type="entry name" value="TPR-like"/>
    <property type="match status" value="1"/>
</dbReference>
<dbReference type="InterPro" id="IPR019734">
    <property type="entry name" value="TPR_rpt"/>
</dbReference>
<dbReference type="OrthoDB" id="5801251at2"/>
<dbReference type="Pfam" id="PF13181">
    <property type="entry name" value="TPR_8"/>
    <property type="match status" value="1"/>
</dbReference>
<evidence type="ECO:0000313" key="3">
    <source>
        <dbReference type="EMBL" id="MBB5211231.1"/>
    </source>
</evidence>
<dbReference type="EMBL" id="CP047491">
    <property type="protein sequence ID" value="QHQ38000.1"/>
    <property type="molecule type" value="Genomic_DNA"/>
</dbReference>
<name>A0A6P1T8P3_9GAMM</name>
<dbReference type="EMBL" id="JACHHR010000002">
    <property type="protein sequence ID" value="MBB5211231.1"/>
    <property type="molecule type" value="Genomic_DNA"/>
</dbReference>
<evidence type="ECO:0000259" key="2">
    <source>
        <dbReference type="Pfam" id="PF01841"/>
    </source>
</evidence>
<dbReference type="InterPro" id="IPR002931">
    <property type="entry name" value="Transglutaminase-like"/>
</dbReference>
<evidence type="ECO:0000256" key="1">
    <source>
        <dbReference type="PROSITE-ProRule" id="PRU00339"/>
    </source>
</evidence>
<evidence type="ECO:0000313" key="6">
    <source>
        <dbReference type="Proteomes" id="UP000563601"/>
    </source>
</evidence>
<protein>
    <submittedName>
        <fullName evidence="3">Tetratricopeptide (TPR) repeat protein</fullName>
    </submittedName>
</protein>
<dbReference type="AlphaFoldDB" id="A0A6P1T8P3"/>
<evidence type="ECO:0000313" key="4">
    <source>
        <dbReference type="EMBL" id="QHQ38000.1"/>
    </source>
</evidence>
<dbReference type="Gene3D" id="1.25.40.10">
    <property type="entry name" value="Tetratricopeptide repeat domain"/>
    <property type="match status" value="1"/>
</dbReference>
<proteinExistence type="predicted"/>
<gene>
    <name evidence="4" type="ORF">GTQ55_02620</name>
    <name evidence="3" type="ORF">HNQ53_001449</name>
</gene>
<evidence type="ECO:0000313" key="5">
    <source>
        <dbReference type="Proteomes" id="UP000464675"/>
    </source>
</evidence>
<dbReference type="Proteomes" id="UP000563601">
    <property type="component" value="Unassembled WGS sequence"/>
</dbReference>
<accession>A0A6P1T8P3</accession>
<feature type="domain" description="Transglutaminase-like" evidence="2">
    <location>
        <begin position="82"/>
        <end position="147"/>
    </location>
</feature>
<dbReference type="Gene3D" id="3.10.620.30">
    <property type="match status" value="1"/>
</dbReference>
<dbReference type="Proteomes" id="UP000464675">
    <property type="component" value="Chromosome"/>
</dbReference>
<feature type="repeat" description="TPR" evidence="1">
    <location>
        <begin position="242"/>
        <end position="275"/>
    </location>
</feature>
<dbReference type="SUPFAM" id="SSF54001">
    <property type="entry name" value="Cysteine proteinases"/>
    <property type="match status" value="1"/>
</dbReference>
<dbReference type="PROSITE" id="PS50005">
    <property type="entry name" value="TPR"/>
    <property type="match status" value="1"/>
</dbReference>
<organism evidence="3 6">
    <name type="scientific">Microbulbifer hydrolyticus</name>
    <dbReference type="NCBI Taxonomy" id="48074"/>
    <lineage>
        <taxon>Bacteria</taxon>
        <taxon>Pseudomonadati</taxon>
        <taxon>Pseudomonadota</taxon>
        <taxon>Gammaproteobacteria</taxon>
        <taxon>Cellvibrionales</taxon>
        <taxon>Microbulbiferaceae</taxon>
        <taxon>Microbulbifer</taxon>
    </lineage>
</organism>
<dbReference type="RefSeq" id="WP_161857336.1">
    <property type="nucleotide sequence ID" value="NZ_CP047491.1"/>
</dbReference>
<reference evidence="3 6" key="2">
    <citation type="submission" date="2020-08" db="EMBL/GenBank/DDBJ databases">
        <title>Genomic Encyclopedia of Type Strains, Phase IV (KMG-IV): sequencing the most valuable type-strain genomes for metagenomic binning, comparative biology and taxonomic classification.</title>
        <authorList>
            <person name="Goeker M."/>
        </authorList>
    </citation>
    <scope>NUCLEOTIDE SEQUENCE [LARGE SCALE GENOMIC DNA]</scope>
    <source>
        <strain evidence="3 6">DSM 11525</strain>
    </source>
</reference>
<dbReference type="Pfam" id="PF01841">
    <property type="entry name" value="Transglut_core"/>
    <property type="match status" value="1"/>
</dbReference>
<keyword evidence="1" id="KW-0802">TPR repeat</keyword>